<keyword evidence="3" id="KW-1185">Reference proteome</keyword>
<evidence type="ECO:0000256" key="1">
    <source>
        <dbReference type="SAM" id="SignalP"/>
    </source>
</evidence>
<evidence type="ECO:0000313" key="3">
    <source>
        <dbReference type="Proteomes" id="UP001455088"/>
    </source>
</evidence>
<keyword evidence="1" id="KW-0732">Signal</keyword>
<dbReference type="EMBL" id="JBBYHY010000003">
    <property type="protein sequence ID" value="MEL3953306.1"/>
    <property type="molecule type" value="Genomic_DNA"/>
</dbReference>
<dbReference type="Proteomes" id="UP001455088">
    <property type="component" value="Unassembled WGS sequence"/>
</dbReference>
<sequence length="716" mass="79664">MTRFARSQAARLSLALLTLSISTALHAQSAPAPTASDWGGIGLLQTPTARMADEGELAFTASHTSPYSRYNMVLQPLPWLEGAFRYVSVANRRYGPEWLSGTQNYKDKSIDVKVRLLEESHWIPELAVGFRDLGGTGLFSSEYLVASKRMGPFDASAGLATGYIGNRGDFRNPLTSIDDRFETRPRAQGTGSLNSDGMFRGPVGVFGGVAYQTPWDALQLKLEYDGNDYKHEPQGNNQHQKSPFNVGASYAVNNNVHLHLGWERGDLAMFGITLRTNLAQASSMAKVLDPLPMPLKQRPATAVAESEHDTNVVTELFDWSGVANQLEQNAGLRVQSISRRGSELIVTGEQRRFYYPAQGVGRMGRILDGALTDDITWFTVQNARLGVPIVETSIERKALVDYIEHKTDLSTLAGHIEMAPPAAQRRETLYSAPLRRFDGGFNIGYQQSLGGPDGFVLFQVAGTYTASAYLARNLWLSGTVSYNAYNNYDKFRYDAPSRLPRVRTNIRRYMTAEDLTLPNLQVTGTRQLARDTYGMVYAGLLESMYAGAGGEVLYRPLNERWAVGVEANWVKQRDFDQRFSFRDYSVATGHASFYYMWGEDRRVVTALSAGRYLAKDWGATLAVSRAFDNGVTMGAYATKTDVSSKDFGEGSFDKGIYVSVPFDFLLPRSTRARANFAWNPLYRDGGARLARSYGLYQMTSERDPEFFFDNLQTIDD</sequence>
<organism evidence="2 3">
    <name type="scientific">Stenotrophomonas bentonitica</name>
    <dbReference type="NCBI Taxonomy" id="1450134"/>
    <lineage>
        <taxon>Bacteria</taxon>
        <taxon>Pseudomonadati</taxon>
        <taxon>Pseudomonadota</taxon>
        <taxon>Gammaproteobacteria</taxon>
        <taxon>Lysobacterales</taxon>
        <taxon>Lysobacteraceae</taxon>
        <taxon>Stenotrophomonas</taxon>
    </lineage>
</organism>
<comment type="caution">
    <text evidence="2">The sequence shown here is derived from an EMBL/GenBank/DDBJ whole genome shotgun (WGS) entry which is preliminary data.</text>
</comment>
<gene>
    <name evidence="2" type="ORF">AAE039_07000</name>
</gene>
<dbReference type="RefSeq" id="WP_341986736.1">
    <property type="nucleotide sequence ID" value="NZ_JBBYHY010000003.1"/>
</dbReference>
<dbReference type="Pfam" id="PF06082">
    <property type="entry name" value="YjbH"/>
    <property type="match status" value="1"/>
</dbReference>
<reference evidence="2 3" key="1">
    <citation type="submission" date="2024-04" db="EMBL/GenBank/DDBJ databases">
        <title>Bacterial endophytes with biocontrol capabilities against important plant pathogens.</title>
        <authorList>
            <person name="Alayande K.A."/>
        </authorList>
    </citation>
    <scope>NUCLEOTIDE SEQUENCE [LARGE SCALE GENOMIC DNA]</scope>
    <source>
        <strain evidence="2 3">KV22</strain>
    </source>
</reference>
<accession>A0ABU9JKD2</accession>
<feature type="signal peptide" evidence="1">
    <location>
        <begin position="1"/>
        <end position="27"/>
    </location>
</feature>
<evidence type="ECO:0000313" key="2">
    <source>
        <dbReference type="EMBL" id="MEL3953306.1"/>
    </source>
</evidence>
<dbReference type="InterPro" id="IPR010344">
    <property type="entry name" value="YbjH"/>
</dbReference>
<feature type="chain" id="PRO_5046238253" evidence="1">
    <location>
        <begin position="28"/>
        <end position="716"/>
    </location>
</feature>
<proteinExistence type="predicted"/>
<name>A0ABU9JKD2_9GAMM</name>
<protein>
    <submittedName>
        <fullName evidence="2">YjbH domain-containing protein</fullName>
    </submittedName>
</protein>